<comment type="catalytic activity">
    <reaction evidence="6">
        <text>Endonucleolytic cleavage of RNA, removing 5'-extranucleotides from tRNA precursor.</text>
        <dbReference type="EC" id="3.1.26.5"/>
    </reaction>
</comment>
<evidence type="ECO:0000256" key="7">
    <source>
        <dbReference type="NCBIfam" id="TIGR00188"/>
    </source>
</evidence>
<dbReference type="STRING" id="1385520.N802_04825"/>
<dbReference type="PANTHER" id="PTHR33992">
    <property type="entry name" value="RIBONUCLEASE P PROTEIN COMPONENT"/>
    <property type="match status" value="1"/>
</dbReference>
<dbReference type="EMBL" id="AVPJ01000013">
    <property type="protein sequence ID" value="KGN31161.1"/>
    <property type="molecule type" value="Genomic_DNA"/>
</dbReference>
<protein>
    <recommendedName>
        <fullName evidence="6 7">Ribonuclease P protein component</fullName>
        <shortName evidence="6">RNase P protein</shortName>
        <shortName evidence="6">RNaseP protein</shortName>
        <ecNumber evidence="6 7">3.1.26.5</ecNumber>
    </recommendedName>
    <alternativeName>
        <fullName evidence="6">Protein C5</fullName>
    </alternativeName>
</protein>
<comment type="subunit">
    <text evidence="6">Consists of a catalytic RNA component (M1 or rnpB) and a protein subunit.</text>
</comment>
<dbReference type="Pfam" id="PF00825">
    <property type="entry name" value="Ribonuclease_P"/>
    <property type="match status" value="1"/>
</dbReference>
<reference evidence="8 9" key="1">
    <citation type="submission" date="2013-08" db="EMBL/GenBank/DDBJ databases">
        <title>The genome sequence of Knoellia sinensis.</title>
        <authorList>
            <person name="Zhu W."/>
            <person name="Wang G."/>
        </authorList>
    </citation>
    <scope>NUCLEOTIDE SEQUENCE [LARGE SCALE GENOMIC DNA]</scope>
    <source>
        <strain evidence="8 9">KCTC 19936</strain>
    </source>
</reference>
<dbReference type="EC" id="3.1.26.5" evidence="6 7"/>
<dbReference type="AlphaFoldDB" id="A0A0A0J6E3"/>
<dbReference type="HAMAP" id="MF_00227">
    <property type="entry name" value="RNase_P"/>
    <property type="match status" value="1"/>
</dbReference>
<proteinExistence type="inferred from homology"/>
<sequence>MLPAPNRLRERSDFASAIRAPGATRAGSRILVVHANVTDSRAGLPPRVGFVVSKAVGNAVVRNRTKRRLRAAMATQLTGIPDGVDVVVRAQQAASSVTFSELSDALIPLLHKAIGRLEVAR</sequence>
<dbReference type="GO" id="GO:0030677">
    <property type="term" value="C:ribonuclease P complex"/>
    <property type="evidence" value="ECO:0007669"/>
    <property type="project" value="TreeGrafter"/>
</dbReference>
<evidence type="ECO:0000256" key="5">
    <source>
        <dbReference type="ARBA" id="ARBA00022884"/>
    </source>
</evidence>
<dbReference type="Gene3D" id="3.30.230.10">
    <property type="match status" value="1"/>
</dbReference>
<evidence type="ECO:0000256" key="4">
    <source>
        <dbReference type="ARBA" id="ARBA00022801"/>
    </source>
</evidence>
<dbReference type="InterPro" id="IPR000100">
    <property type="entry name" value="RNase_P"/>
</dbReference>
<dbReference type="PANTHER" id="PTHR33992:SF1">
    <property type="entry name" value="RIBONUCLEASE P PROTEIN COMPONENT"/>
    <property type="match status" value="1"/>
</dbReference>
<dbReference type="InterPro" id="IPR014721">
    <property type="entry name" value="Ribsml_uS5_D2-typ_fold_subgr"/>
</dbReference>
<keyword evidence="3 6" id="KW-0255">Endonuclease</keyword>
<dbReference type="NCBIfam" id="TIGR00188">
    <property type="entry name" value="rnpA"/>
    <property type="match status" value="1"/>
</dbReference>
<evidence type="ECO:0000256" key="1">
    <source>
        <dbReference type="ARBA" id="ARBA00022694"/>
    </source>
</evidence>
<accession>A0A0A0J6E3</accession>
<evidence type="ECO:0000256" key="6">
    <source>
        <dbReference type="HAMAP-Rule" id="MF_00227"/>
    </source>
</evidence>
<name>A0A0A0J6E3_9MICO</name>
<dbReference type="RefSeq" id="WP_035917768.1">
    <property type="nucleotide sequence ID" value="NZ_AVPJ01000013.1"/>
</dbReference>
<evidence type="ECO:0000256" key="3">
    <source>
        <dbReference type="ARBA" id="ARBA00022759"/>
    </source>
</evidence>
<keyword evidence="1 6" id="KW-0819">tRNA processing</keyword>
<dbReference type="Proteomes" id="UP000030002">
    <property type="component" value="Unassembled WGS sequence"/>
</dbReference>
<organism evidence="8 9">
    <name type="scientific">Knoellia sinensis KCTC 19936</name>
    <dbReference type="NCBI Taxonomy" id="1385520"/>
    <lineage>
        <taxon>Bacteria</taxon>
        <taxon>Bacillati</taxon>
        <taxon>Actinomycetota</taxon>
        <taxon>Actinomycetes</taxon>
        <taxon>Micrococcales</taxon>
        <taxon>Intrasporangiaceae</taxon>
        <taxon>Knoellia</taxon>
    </lineage>
</organism>
<comment type="caution">
    <text evidence="8">The sequence shown here is derived from an EMBL/GenBank/DDBJ whole genome shotgun (WGS) entry which is preliminary data.</text>
</comment>
<keyword evidence="9" id="KW-1185">Reference proteome</keyword>
<dbReference type="GO" id="GO:0042781">
    <property type="term" value="F:3'-tRNA processing endoribonuclease activity"/>
    <property type="evidence" value="ECO:0007669"/>
    <property type="project" value="TreeGrafter"/>
</dbReference>
<dbReference type="OrthoDB" id="196964at2"/>
<dbReference type="eggNOG" id="COG0594">
    <property type="taxonomic scope" value="Bacteria"/>
</dbReference>
<comment type="similarity">
    <text evidence="6">Belongs to the RnpA family.</text>
</comment>
<evidence type="ECO:0000313" key="9">
    <source>
        <dbReference type="Proteomes" id="UP000030002"/>
    </source>
</evidence>
<dbReference type="SUPFAM" id="SSF54211">
    <property type="entry name" value="Ribosomal protein S5 domain 2-like"/>
    <property type="match status" value="1"/>
</dbReference>
<dbReference type="GO" id="GO:0004526">
    <property type="term" value="F:ribonuclease P activity"/>
    <property type="evidence" value="ECO:0007669"/>
    <property type="project" value="UniProtKB-UniRule"/>
</dbReference>
<evidence type="ECO:0000256" key="2">
    <source>
        <dbReference type="ARBA" id="ARBA00022722"/>
    </source>
</evidence>
<comment type="function">
    <text evidence="6">RNaseP catalyzes the removal of the 5'-leader sequence from pre-tRNA to produce the mature 5'-terminus. It can also cleave other RNA substrates such as 4.5S RNA. The protein component plays an auxiliary but essential role in vivo by binding to the 5'-leader sequence and broadening the substrate specificity of the ribozyme.</text>
</comment>
<keyword evidence="2 6" id="KW-0540">Nuclease</keyword>
<keyword evidence="5 6" id="KW-0694">RNA-binding</keyword>
<evidence type="ECO:0000313" key="8">
    <source>
        <dbReference type="EMBL" id="KGN31161.1"/>
    </source>
</evidence>
<gene>
    <name evidence="6" type="primary">rnpA</name>
    <name evidence="8" type="ORF">N802_04825</name>
</gene>
<dbReference type="InterPro" id="IPR020568">
    <property type="entry name" value="Ribosomal_Su5_D2-typ_SF"/>
</dbReference>
<dbReference type="GO" id="GO:0001682">
    <property type="term" value="P:tRNA 5'-leader removal"/>
    <property type="evidence" value="ECO:0007669"/>
    <property type="project" value="UniProtKB-UniRule"/>
</dbReference>
<dbReference type="GO" id="GO:0000049">
    <property type="term" value="F:tRNA binding"/>
    <property type="evidence" value="ECO:0007669"/>
    <property type="project" value="UniProtKB-UniRule"/>
</dbReference>
<keyword evidence="4 6" id="KW-0378">Hydrolase</keyword>